<evidence type="ECO:0000313" key="3">
    <source>
        <dbReference type="Proteomes" id="UP001596548"/>
    </source>
</evidence>
<proteinExistence type="predicted"/>
<keyword evidence="3" id="KW-1185">Reference proteome</keyword>
<protein>
    <submittedName>
        <fullName evidence="2">Uncharacterized protein</fullName>
    </submittedName>
</protein>
<dbReference type="RefSeq" id="WP_378970349.1">
    <property type="nucleotide sequence ID" value="NZ_JBHTBJ010000013.1"/>
</dbReference>
<feature type="transmembrane region" description="Helical" evidence="1">
    <location>
        <begin position="20"/>
        <end position="37"/>
    </location>
</feature>
<dbReference type="Proteomes" id="UP001596548">
    <property type="component" value="Unassembled WGS sequence"/>
</dbReference>
<evidence type="ECO:0000313" key="2">
    <source>
        <dbReference type="EMBL" id="MFC7276263.1"/>
    </source>
</evidence>
<accession>A0ABW2HSW5</accession>
<reference evidence="3" key="1">
    <citation type="journal article" date="2019" name="Int. J. Syst. Evol. Microbiol.">
        <title>The Global Catalogue of Microorganisms (GCM) 10K type strain sequencing project: providing services to taxonomists for standard genome sequencing and annotation.</title>
        <authorList>
            <consortium name="The Broad Institute Genomics Platform"/>
            <consortium name="The Broad Institute Genome Sequencing Center for Infectious Disease"/>
            <person name="Wu L."/>
            <person name="Ma J."/>
        </authorList>
    </citation>
    <scope>NUCLEOTIDE SEQUENCE [LARGE SCALE GENOMIC DNA]</scope>
    <source>
        <strain evidence="3">XZYJT-10</strain>
    </source>
</reference>
<sequence>MGRTNPYRHPLGRRCGDPRILLGVLLLMPYAMARYGIDSWRERSR</sequence>
<evidence type="ECO:0000256" key="1">
    <source>
        <dbReference type="SAM" id="Phobius"/>
    </source>
</evidence>
<dbReference type="EMBL" id="JBHTBJ010000013">
    <property type="protein sequence ID" value="MFC7276263.1"/>
    <property type="molecule type" value="Genomic_DNA"/>
</dbReference>
<comment type="caution">
    <text evidence="2">The sequence shown here is derived from an EMBL/GenBank/DDBJ whole genome shotgun (WGS) entry which is preliminary data.</text>
</comment>
<gene>
    <name evidence="2" type="ORF">ACFQS1_19900</name>
</gene>
<keyword evidence="1" id="KW-0472">Membrane</keyword>
<name>A0ABW2HSW5_9ACTN</name>
<keyword evidence="1" id="KW-1133">Transmembrane helix</keyword>
<organism evidence="2 3">
    <name type="scientific">Paractinoplanes rhizophilus</name>
    <dbReference type="NCBI Taxonomy" id="1416877"/>
    <lineage>
        <taxon>Bacteria</taxon>
        <taxon>Bacillati</taxon>
        <taxon>Actinomycetota</taxon>
        <taxon>Actinomycetes</taxon>
        <taxon>Micromonosporales</taxon>
        <taxon>Micromonosporaceae</taxon>
        <taxon>Paractinoplanes</taxon>
    </lineage>
</organism>
<keyword evidence="1" id="KW-0812">Transmembrane</keyword>